<feature type="region of interest" description="Disordered" evidence="5">
    <location>
        <begin position="97"/>
        <end position="144"/>
    </location>
</feature>
<comment type="caution">
    <text evidence="6">The sequence shown here is derived from an EMBL/GenBank/DDBJ whole genome shotgun (WGS) entry which is preliminary data.</text>
</comment>
<evidence type="ECO:0000256" key="1">
    <source>
        <dbReference type="ARBA" id="ARBA00004604"/>
    </source>
</evidence>
<feature type="compositionally biased region" description="Basic and acidic residues" evidence="5">
    <location>
        <begin position="237"/>
        <end position="247"/>
    </location>
</feature>
<feature type="compositionally biased region" description="Basic residues" evidence="5">
    <location>
        <begin position="248"/>
        <end position="258"/>
    </location>
</feature>
<comment type="subcellular location">
    <subcellularLocation>
        <location evidence="1">Nucleus</location>
        <location evidence="1">Nucleolus</location>
    </subcellularLocation>
</comment>
<evidence type="ECO:0000256" key="4">
    <source>
        <dbReference type="ARBA" id="ARBA00023242"/>
    </source>
</evidence>
<feature type="region of interest" description="Disordered" evidence="5">
    <location>
        <begin position="1"/>
        <end position="28"/>
    </location>
</feature>
<dbReference type="Proteomes" id="UP000669133">
    <property type="component" value="Unassembled WGS sequence"/>
</dbReference>
<dbReference type="RefSeq" id="XP_067546584.1">
    <property type="nucleotide sequence ID" value="XM_067694245.1"/>
</dbReference>
<proteinExistence type="inferred from homology"/>
<evidence type="ECO:0000256" key="3">
    <source>
        <dbReference type="ARBA" id="ARBA00023054"/>
    </source>
</evidence>
<evidence type="ECO:0008006" key="8">
    <source>
        <dbReference type="Google" id="ProtNLM"/>
    </source>
</evidence>
<keyword evidence="3" id="KW-0175">Coiled coil</keyword>
<accession>A0A8H7ZEF6</accession>
<comment type="similarity">
    <text evidence="2">Belongs to the RRP17 family.</text>
</comment>
<dbReference type="GO" id="GO:0005730">
    <property type="term" value="C:nucleolus"/>
    <property type="evidence" value="ECO:0007669"/>
    <property type="project" value="UniProtKB-SubCell"/>
</dbReference>
<evidence type="ECO:0000313" key="7">
    <source>
        <dbReference type="Proteomes" id="UP000669133"/>
    </source>
</evidence>
<dbReference type="Pfam" id="PF09805">
    <property type="entry name" value="Nop25"/>
    <property type="match status" value="1"/>
</dbReference>
<dbReference type="AlphaFoldDB" id="A0A8H7ZEF6"/>
<evidence type="ECO:0000256" key="5">
    <source>
        <dbReference type="SAM" id="MobiDB-lite"/>
    </source>
</evidence>
<keyword evidence="4" id="KW-0539">Nucleus</keyword>
<feature type="region of interest" description="Disordered" evidence="5">
    <location>
        <begin position="41"/>
        <end position="79"/>
    </location>
</feature>
<dbReference type="GeneID" id="93653731"/>
<evidence type="ECO:0000256" key="2">
    <source>
        <dbReference type="ARBA" id="ARBA00007175"/>
    </source>
</evidence>
<feature type="compositionally biased region" description="Acidic residues" evidence="5">
    <location>
        <begin position="102"/>
        <end position="118"/>
    </location>
</feature>
<reference evidence="6 7" key="1">
    <citation type="submission" date="2020-12" db="EMBL/GenBank/DDBJ databases">
        <title>Effect of drift, selection, and recombination on the evolution of hybrid genomes in Candida yeast pathogens.</title>
        <authorList>
            <person name="Mixao V."/>
            <person name="Ksiezopolska E."/>
            <person name="Saus E."/>
            <person name="Boekhout T."/>
            <person name="Gacser A."/>
            <person name="Gabaldon T."/>
        </authorList>
    </citation>
    <scope>NUCLEOTIDE SEQUENCE [LARGE SCALE GENOMIC DNA]</scope>
    <source>
        <strain evidence="6 7">BP57</strain>
    </source>
</reference>
<protein>
    <recommendedName>
        <fullName evidence="8">Ribosomal RNA-processing protein 17</fullName>
    </recommendedName>
</protein>
<keyword evidence="7" id="KW-1185">Reference proteome</keyword>
<dbReference type="EMBL" id="JAEOAQ010000007">
    <property type="protein sequence ID" value="KAG5417468.1"/>
    <property type="molecule type" value="Genomic_DNA"/>
</dbReference>
<dbReference type="PANTHER" id="PTHR14577">
    <property type="entry name" value="NUCLEOLAR PROTEIN 12"/>
    <property type="match status" value="1"/>
</dbReference>
<gene>
    <name evidence="6" type="ORF">I9W82_005102</name>
</gene>
<feature type="region of interest" description="Disordered" evidence="5">
    <location>
        <begin position="222"/>
        <end position="258"/>
    </location>
</feature>
<evidence type="ECO:0000313" key="6">
    <source>
        <dbReference type="EMBL" id="KAG5417468.1"/>
    </source>
</evidence>
<feature type="compositionally biased region" description="Basic residues" evidence="5">
    <location>
        <begin position="42"/>
        <end position="51"/>
    </location>
</feature>
<name>A0A8H7ZEF6_9ASCO</name>
<sequence>MVRHNRQILTAGKNYAEKQAKKHAVNEVTFDKESRQEYLTGFHKRKLQRQKKAQEYNKEQERLARIEERKQLRDERKRDLENQLREFNEKAKELAMINGALADEEEEEEEEEESDEWTGFEGDGSEKNSNSNGKTPVSLKGILHHKEVYEPGSELNGFGDETTVTIESIDKPLGHTDANGTNLEEIAKSNNVDLNKSQEVLQDSVERAKNYAVLCGVAKPSKVEKPKQKKKKFRYLSKAERRENTRKEKLKSKLRGKR</sequence>
<feature type="compositionally biased region" description="Basic and acidic residues" evidence="5">
    <location>
        <begin position="52"/>
        <end position="79"/>
    </location>
</feature>
<dbReference type="GO" id="GO:0019843">
    <property type="term" value="F:rRNA binding"/>
    <property type="evidence" value="ECO:0007669"/>
    <property type="project" value="TreeGrafter"/>
</dbReference>
<dbReference type="PANTHER" id="PTHR14577:SF0">
    <property type="entry name" value="NUCLEOLAR PROTEIN 12"/>
    <property type="match status" value="1"/>
</dbReference>
<dbReference type="OrthoDB" id="551633at2759"/>
<dbReference type="InterPro" id="IPR019186">
    <property type="entry name" value="Nucleolar_protein_12"/>
</dbReference>
<organism evidence="6 7">
    <name type="scientific">Candida metapsilosis</name>
    <dbReference type="NCBI Taxonomy" id="273372"/>
    <lineage>
        <taxon>Eukaryota</taxon>
        <taxon>Fungi</taxon>
        <taxon>Dikarya</taxon>
        <taxon>Ascomycota</taxon>
        <taxon>Saccharomycotina</taxon>
        <taxon>Pichiomycetes</taxon>
        <taxon>Debaryomycetaceae</taxon>
        <taxon>Candida/Lodderomyces clade</taxon>
        <taxon>Candida</taxon>
    </lineage>
</organism>